<dbReference type="InterPro" id="IPR011761">
    <property type="entry name" value="ATP-grasp"/>
</dbReference>
<dbReference type="GO" id="GO:0004637">
    <property type="term" value="F:phosphoribosylamine-glycine ligase activity"/>
    <property type="evidence" value="ECO:0007669"/>
    <property type="project" value="UniProtKB-UniRule"/>
</dbReference>
<name>A0A5R8QEW6_9FIRM</name>
<dbReference type="Gene3D" id="3.40.50.20">
    <property type="match status" value="1"/>
</dbReference>
<dbReference type="SUPFAM" id="SSF52440">
    <property type="entry name" value="PreATP-grasp domain"/>
    <property type="match status" value="1"/>
</dbReference>
<dbReference type="GO" id="GO:0009113">
    <property type="term" value="P:purine nucleobase biosynthetic process"/>
    <property type="evidence" value="ECO:0007669"/>
    <property type="project" value="InterPro"/>
</dbReference>
<accession>A0A5R8QEW6</accession>
<evidence type="ECO:0000259" key="14">
    <source>
        <dbReference type="PROSITE" id="PS50975"/>
    </source>
</evidence>
<evidence type="ECO:0000256" key="9">
    <source>
        <dbReference type="ARBA" id="ARBA00038345"/>
    </source>
</evidence>
<dbReference type="SMART" id="SM01210">
    <property type="entry name" value="GARS_C"/>
    <property type="match status" value="1"/>
</dbReference>
<comment type="similarity">
    <text evidence="9 12">Belongs to the GARS family.</text>
</comment>
<dbReference type="GO" id="GO:0005524">
    <property type="term" value="F:ATP binding"/>
    <property type="evidence" value="ECO:0007669"/>
    <property type="project" value="UniProtKB-UniRule"/>
</dbReference>
<dbReference type="Pfam" id="PF01071">
    <property type="entry name" value="GARS_A"/>
    <property type="match status" value="1"/>
</dbReference>
<evidence type="ECO:0000313" key="15">
    <source>
        <dbReference type="EMBL" id="TLG74327.1"/>
    </source>
</evidence>
<dbReference type="PANTHER" id="PTHR43472">
    <property type="entry name" value="PHOSPHORIBOSYLAMINE--GLYCINE LIGASE"/>
    <property type="match status" value="1"/>
</dbReference>
<dbReference type="EMBL" id="VBWP01000004">
    <property type="protein sequence ID" value="TLG74327.1"/>
    <property type="molecule type" value="Genomic_DNA"/>
</dbReference>
<evidence type="ECO:0000313" key="16">
    <source>
        <dbReference type="Proteomes" id="UP000306912"/>
    </source>
</evidence>
<dbReference type="GO" id="GO:0046872">
    <property type="term" value="F:metal ion binding"/>
    <property type="evidence" value="ECO:0007669"/>
    <property type="project" value="InterPro"/>
</dbReference>
<dbReference type="GO" id="GO:0006189">
    <property type="term" value="P:'de novo' IMP biosynthetic process"/>
    <property type="evidence" value="ECO:0007669"/>
    <property type="project" value="UniProtKB-UniRule"/>
</dbReference>
<dbReference type="InterPro" id="IPR037123">
    <property type="entry name" value="PRibGlycinamide_synth_C_sf"/>
</dbReference>
<keyword evidence="7 12" id="KW-0658">Purine biosynthesis</keyword>
<dbReference type="InterPro" id="IPR020559">
    <property type="entry name" value="PRibGlycinamide_synth_CS"/>
</dbReference>
<evidence type="ECO:0000256" key="1">
    <source>
        <dbReference type="ARBA" id="ARBA00001936"/>
    </source>
</evidence>
<evidence type="ECO:0000256" key="4">
    <source>
        <dbReference type="ARBA" id="ARBA00013255"/>
    </source>
</evidence>
<organism evidence="15 16">
    <name type="scientific">Culicoidibacter larvae</name>
    <dbReference type="NCBI Taxonomy" id="2579976"/>
    <lineage>
        <taxon>Bacteria</taxon>
        <taxon>Bacillati</taxon>
        <taxon>Bacillota</taxon>
        <taxon>Culicoidibacteria</taxon>
        <taxon>Culicoidibacterales</taxon>
        <taxon>Culicoidibacteraceae</taxon>
        <taxon>Culicoidibacter</taxon>
    </lineage>
</organism>
<keyword evidence="8 13" id="KW-0067">ATP-binding</keyword>
<feature type="domain" description="ATP-grasp" evidence="14">
    <location>
        <begin position="107"/>
        <end position="313"/>
    </location>
</feature>
<gene>
    <name evidence="12 15" type="primary">purD</name>
    <name evidence="15" type="ORF">FEZ08_06370</name>
</gene>
<dbReference type="InterPro" id="IPR020560">
    <property type="entry name" value="PRibGlycinamide_synth_C-dom"/>
</dbReference>
<evidence type="ECO:0000256" key="7">
    <source>
        <dbReference type="ARBA" id="ARBA00022755"/>
    </source>
</evidence>
<dbReference type="InterPro" id="IPR020562">
    <property type="entry name" value="PRibGlycinamide_synth_N"/>
</dbReference>
<dbReference type="NCBIfam" id="TIGR00877">
    <property type="entry name" value="purD"/>
    <property type="match status" value="1"/>
</dbReference>
<dbReference type="InterPro" id="IPR013815">
    <property type="entry name" value="ATP_grasp_subdomain_1"/>
</dbReference>
<dbReference type="Gene3D" id="3.30.1490.20">
    <property type="entry name" value="ATP-grasp fold, A domain"/>
    <property type="match status" value="1"/>
</dbReference>
<dbReference type="HAMAP" id="MF_00138">
    <property type="entry name" value="GARS"/>
    <property type="match status" value="1"/>
</dbReference>
<comment type="cofactor">
    <cofactor evidence="2">
        <name>Mg(2+)</name>
        <dbReference type="ChEBI" id="CHEBI:18420"/>
    </cofactor>
</comment>
<sequence length="418" mass="45131">MRVLIIGRGGREAAMAQKIVHDDIVNQVFVAPGNAGMHSYATRVAIDETAVDDLAEFAKEQKIELTIVGPEASLAAGVVDAFSAAGLLIWGPSKAAAQIESSKSFAKELMQKYDIPTAAYAVFHEATAAIAYIKQQSLPIVIKADGLAAGKGVVIAQSYNEAEQILNDWLGDNKLGSSGSRVVIEEFLSGEEFSFMTFVYRDKVYPIPLSQDHKRAYDGDLGPNTGGMGAYAPVPQISEALRHQALLTIMEATASAMIQEGVPFTGFLYGGIIATIDGPKVIEFNARFGDPEAEVILPLLASPLIPILLDILEDRKPVIKWRDQFALGVVLASEGYPQKPITGTMIKNLELLDNVDIFSAGVAEVDNQLVSDGGRIIVVTALAESLVEAQRKVYYELNKLSKDGFFYRHDIGNKALTK</sequence>
<evidence type="ECO:0000256" key="8">
    <source>
        <dbReference type="ARBA" id="ARBA00022840"/>
    </source>
</evidence>
<dbReference type="InParanoid" id="A0A5R8QEW6"/>
<dbReference type="SUPFAM" id="SSF51246">
    <property type="entry name" value="Rudiment single hybrid motif"/>
    <property type="match status" value="1"/>
</dbReference>
<keyword evidence="5 12" id="KW-0436">Ligase</keyword>
<dbReference type="Gene3D" id="3.30.470.20">
    <property type="entry name" value="ATP-grasp fold, B domain"/>
    <property type="match status" value="1"/>
</dbReference>
<dbReference type="UniPathway" id="UPA00074">
    <property type="reaction ID" value="UER00125"/>
</dbReference>
<dbReference type="InterPro" id="IPR011054">
    <property type="entry name" value="Rudment_hybrid_motif"/>
</dbReference>
<dbReference type="Pfam" id="PF02843">
    <property type="entry name" value="GARS_C"/>
    <property type="match status" value="1"/>
</dbReference>
<reference evidence="15 16" key="1">
    <citation type="submission" date="2019-05" db="EMBL/GenBank/DDBJ databases">
        <title>Culicoidintestinum kansasii gen. nov., sp. nov. from the gastrointestinal tract of the biting midge, Culicoides sonorensis.</title>
        <authorList>
            <person name="Neupane S."/>
            <person name="Ghosh A."/>
            <person name="Gunther S."/>
            <person name="Martin K."/>
            <person name="Zurek L."/>
        </authorList>
    </citation>
    <scope>NUCLEOTIDE SEQUENCE [LARGE SCALE GENOMIC DNA]</scope>
    <source>
        <strain evidence="15 16">CS-1</strain>
    </source>
</reference>
<dbReference type="RefSeq" id="WP_138190878.1">
    <property type="nucleotide sequence ID" value="NZ_VBWP01000004.1"/>
</dbReference>
<keyword evidence="6 13" id="KW-0547">Nucleotide-binding</keyword>
<dbReference type="PANTHER" id="PTHR43472:SF1">
    <property type="entry name" value="PHOSPHORIBOSYLAMINE--GLYCINE LIGASE, CHLOROPLASTIC"/>
    <property type="match status" value="1"/>
</dbReference>
<dbReference type="Pfam" id="PF02844">
    <property type="entry name" value="GARS_N"/>
    <property type="match status" value="1"/>
</dbReference>
<evidence type="ECO:0000256" key="11">
    <source>
        <dbReference type="ARBA" id="ARBA00042864"/>
    </source>
</evidence>
<dbReference type="EC" id="6.3.4.13" evidence="4 12"/>
<dbReference type="Proteomes" id="UP000306912">
    <property type="component" value="Unassembled WGS sequence"/>
</dbReference>
<comment type="caution">
    <text evidence="15">The sequence shown here is derived from an EMBL/GenBank/DDBJ whole genome shotgun (WGS) entry which is preliminary data.</text>
</comment>
<evidence type="ECO:0000256" key="2">
    <source>
        <dbReference type="ARBA" id="ARBA00001946"/>
    </source>
</evidence>
<dbReference type="AlphaFoldDB" id="A0A5R8QEW6"/>
<dbReference type="SMART" id="SM01209">
    <property type="entry name" value="GARS_A"/>
    <property type="match status" value="1"/>
</dbReference>
<evidence type="ECO:0000256" key="10">
    <source>
        <dbReference type="ARBA" id="ARBA00042242"/>
    </source>
</evidence>
<proteinExistence type="inferred from homology"/>
<dbReference type="FunCoup" id="A0A5R8QEW6">
    <property type="interactions" value="300"/>
</dbReference>
<dbReference type="PROSITE" id="PS50975">
    <property type="entry name" value="ATP_GRASP"/>
    <property type="match status" value="1"/>
</dbReference>
<comment type="pathway">
    <text evidence="3 12">Purine metabolism; IMP biosynthesis via de novo pathway; N(1)-(5-phospho-D-ribosyl)glycinamide from 5-phospho-alpha-D-ribose 1-diphosphate: step 2/2.</text>
</comment>
<evidence type="ECO:0000256" key="13">
    <source>
        <dbReference type="PROSITE-ProRule" id="PRU00409"/>
    </source>
</evidence>
<dbReference type="OrthoDB" id="9807240at2"/>
<keyword evidence="16" id="KW-1185">Reference proteome</keyword>
<dbReference type="SUPFAM" id="SSF56059">
    <property type="entry name" value="Glutathione synthetase ATP-binding domain-like"/>
    <property type="match status" value="1"/>
</dbReference>
<protein>
    <recommendedName>
        <fullName evidence="4 12">Phosphoribosylamine--glycine ligase</fullName>
        <ecNumber evidence="4 12">6.3.4.13</ecNumber>
    </recommendedName>
    <alternativeName>
        <fullName evidence="12">GARS</fullName>
    </alternativeName>
    <alternativeName>
        <fullName evidence="10 12">Glycinamide ribonucleotide synthetase</fullName>
    </alternativeName>
    <alternativeName>
        <fullName evidence="11 12">Phosphoribosylglycinamide synthetase</fullName>
    </alternativeName>
</protein>
<dbReference type="InterPro" id="IPR000115">
    <property type="entry name" value="PRibGlycinamide_synth"/>
</dbReference>
<dbReference type="InterPro" id="IPR016185">
    <property type="entry name" value="PreATP-grasp_dom_sf"/>
</dbReference>
<dbReference type="Gene3D" id="3.90.600.10">
    <property type="entry name" value="Phosphoribosylglycinamide synthetase, C-terminal domain"/>
    <property type="match status" value="1"/>
</dbReference>
<evidence type="ECO:0000256" key="5">
    <source>
        <dbReference type="ARBA" id="ARBA00022598"/>
    </source>
</evidence>
<evidence type="ECO:0000256" key="6">
    <source>
        <dbReference type="ARBA" id="ARBA00022741"/>
    </source>
</evidence>
<evidence type="ECO:0000256" key="3">
    <source>
        <dbReference type="ARBA" id="ARBA00005174"/>
    </source>
</evidence>
<dbReference type="InterPro" id="IPR020561">
    <property type="entry name" value="PRibGlycinamid_synth_ATP-grasp"/>
</dbReference>
<comment type="catalytic activity">
    <reaction evidence="12">
        <text>5-phospho-beta-D-ribosylamine + glycine + ATP = N(1)-(5-phospho-beta-D-ribosyl)glycinamide + ADP + phosphate + H(+)</text>
        <dbReference type="Rhea" id="RHEA:17453"/>
        <dbReference type="ChEBI" id="CHEBI:15378"/>
        <dbReference type="ChEBI" id="CHEBI:30616"/>
        <dbReference type="ChEBI" id="CHEBI:43474"/>
        <dbReference type="ChEBI" id="CHEBI:57305"/>
        <dbReference type="ChEBI" id="CHEBI:58681"/>
        <dbReference type="ChEBI" id="CHEBI:143788"/>
        <dbReference type="ChEBI" id="CHEBI:456216"/>
        <dbReference type="EC" id="6.3.4.13"/>
    </reaction>
</comment>
<dbReference type="PROSITE" id="PS00184">
    <property type="entry name" value="GARS"/>
    <property type="match status" value="1"/>
</dbReference>
<comment type="cofactor">
    <cofactor evidence="1">
        <name>Mn(2+)</name>
        <dbReference type="ChEBI" id="CHEBI:29035"/>
    </cofactor>
</comment>
<evidence type="ECO:0000256" key="12">
    <source>
        <dbReference type="HAMAP-Rule" id="MF_00138"/>
    </source>
</evidence>